<evidence type="ECO:0000256" key="3">
    <source>
        <dbReference type="ARBA" id="ARBA00022729"/>
    </source>
</evidence>
<dbReference type="Gene3D" id="1.25.40.390">
    <property type="match status" value="1"/>
</dbReference>
<dbReference type="InterPro" id="IPR012944">
    <property type="entry name" value="SusD_RagB_dom"/>
</dbReference>
<dbReference type="AlphaFoldDB" id="A0A074L1H8"/>
<evidence type="ECO:0000313" key="8">
    <source>
        <dbReference type="EMBL" id="KEO74360.1"/>
    </source>
</evidence>
<dbReference type="InterPro" id="IPR011990">
    <property type="entry name" value="TPR-like_helical_dom_sf"/>
</dbReference>
<evidence type="ECO:0000256" key="1">
    <source>
        <dbReference type="ARBA" id="ARBA00004442"/>
    </source>
</evidence>
<proteinExistence type="inferred from homology"/>
<evidence type="ECO:0000256" key="5">
    <source>
        <dbReference type="ARBA" id="ARBA00023237"/>
    </source>
</evidence>
<sequence>MKKYINRYSLGVVGVICISLLSCKDEFLEVNARGALDQTVLATEAGANALLIGAYSNIDGTTQNLGGVEWAGASSNWVYGSITGGEGNKGSDAGDQPPINAIQTYTADAANDFINSKWRVIYDGIARSNAVLSLLPLIPDGTPEVLDRINGEARALRGHYHFEAKRMWQNVPYLDENTTDFYVPNDRDIWPEIEADLRFAYDNLPALMPEIGRINKWVAGAMLAKALMYQQKFAEAKPIVEAIMAEGVKPNGVRFALLPNYRDIFDTEYGNAAESVFAWQYSVNDGAQAWNAGMGEVLNFPYLQGESPGGCCGIFQPTQHFVNSFRTTPTGLPLWDGSYNTPANEVKSDLGLGEDDPFTPDARPLDPRLDWSVGRRGIPYLDWGIYSGRRWVRDQPYGGPYSPKKQVYRRDQEGTLTEVGNWTAGWTANNYQYIRFAEVILWAAEIEIEVGSLEMARQYINQVRTRARTGDVVTMPNGTPAANYVIADYPAGVAPFDSQTNARLALQLERKLELGMEGHRFFDLVRWGIAKPYLDSFLAYERRLRPDAYVGASFDAHNVLYPIPLRQIDLMRGQLVQNPGY</sequence>
<evidence type="ECO:0000256" key="2">
    <source>
        <dbReference type="ARBA" id="ARBA00006275"/>
    </source>
</evidence>
<dbReference type="PROSITE" id="PS51257">
    <property type="entry name" value="PROKAR_LIPOPROTEIN"/>
    <property type="match status" value="1"/>
</dbReference>
<feature type="domain" description="RagB/SusD" evidence="6">
    <location>
        <begin position="274"/>
        <end position="581"/>
    </location>
</feature>
<protein>
    <recommendedName>
        <fullName evidence="10">Carbohydrate-binding protein SusD</fullName>
    </recommendedName>
</protein>
<dbReference type="InterPro" id="IPR033985">
    <property type="entry name" value="SusD-like_N"/>
</dbReference>
<name>A0A074L1H8_9BACT</name>
<comment type="caution">
    <text evidence="8">The sequence shown here is derived from an EMBL/GenBank/DDBJ whole genome shotgun (WGS) entry which is preliminary data.</text>
</comment>
<dbReference type="RefSeq" id="WP_035072282.1">
    <property type="nucleotide sequence ID" value="NZ_JMIH01000015.1"/>
</dbReference>
<evidence type="ECO:0000313" key="9">
    <source>
        <dbReference type="Proteomes" id="UP000027821"/>
    </source>
</evidence>
<dbReference type="Pfam" id="PF07980">
    <property type="entry name" value="SusD_RagB"/>
    <property type="match status" value="1"/>
</dbReference>
<keyword evidence="9" id="KW-1185">Reference proteome</keyword>
<keyword evidence="3" id="KW-0732">Signal</keyword>
<evidence type="ECO:0008006" key="10">
    <source>
        <dbReference type="Google" id="ProtNLM"/>
    </source>
</evidence>
<dbReference type="Proteomes" id="UP000027821">
    <property type="component" value="Unassembled WGS sequence"/>
</dbReference>
<dbReference type="EMBL" id="JMIH01000015">
    <property type="protein sequence ID" value="KEO74360.1"/>
    <property type="molecule type" value="Genomic_DNA"/>
</dbReference>
<feature type="domain" description="SusD-like N-terminal" evidence="7">
    <location>
        <begin position="105"/>
        <end position="225"/>
    </location>
</feature>
<dbReference type="eggNOG" id="COG1395">
    <property type="taxonomic scope" value="Bacteria"/>
</dbReference>
<comment type="similarity">
    <text evidence="2">Belongs to the SusD family.</text>
</comment>
<keyword evidence="4" id="KW-0472">Membrane</keyword>
<dbReference type="Pfam" id="PF14322">
    <property type="entry name" value="SusD-like_3"/>
    <property type="match status" value="1"/>
</dbReference>
<accession>A0A074L1H8</accession>
<dbReference type="STRING" id="1048983.EL17_06385"/>
<evidence type="ECO:0000256" key="4">
    <source>
        <dbReference type="ARBA" id="ARBA00023136"/>
    </source>
</evidence>
<dbReference type="GO" id="GO:0009279">
    <property type="term" value="C:cell outer membrane"/>
    <property type="evidence" value="ECO:0007669"/>
    <property type="project" value="UniProtKB-SubCell"/>
</dbReference>
<evidence type="ECO:0000259" key="6">
    <source>
        <dbReference type="Pfam" id="PF07980"/>
    </source>
</evidence>
<gene>
    <name evidence="8" type="ORF">EL17_06385</name>
</gene>
<dbReference type="SUPFAM" id="SSF48452">
    <property type="entry name" value="TPR-like"/>
    <property type="match status" value="1"/>
</dbReference>
<reference evidence="8 9" key="1">
    <citation type="submission" date="2014-04" db="EMBL/GenBank/DDBJ databases">
        <title>Characterization and application of a salt tolerant electro-active bacterium.</title>
        <authorList>
            <person name="Yang L."/>
            <person name="Wei S."/>
            <person name="Tay Q.X.M."/>
        </authorList>
    </citation>
    <scope>NUCLEOTIDE SEQUENCE [LARGE SCALE GENOMIC DNA]</scope>
    <source>
        <strain evidence="8 9">LY1</strain>
    </source>
</reference>
<organism evidence="8 9">
    <name type="scientific">Anditalea andensis</name>
    <dbReference type="NCBI Taxonomy" id="1048983"/>
    <lineage>
        <taxon>Bacteria</taxon>
        <taxon>Pseudomonadati</taxon>
        <taxon>Bacteroidota</taxon>
        <taxon>Cytophagia</taxon>
        <taxon>Cytophagales</taxon>
        <taxon>Cytophagaceae</taxon>
        <taxon>Anditalea</taxon>
    </lineage>
</organism>
<evidence type="ECO:0000259" key="7">
    <source>
        <dbReference type="Pfam" id="PF14322"/>
    </source>
</evidence>
<dbReference type="OrthoDB" id="9792139at2"/>
<comment type="subcellular location">
    <subcellularLocation>
        <location evidence="1">Cell outer membrane</location>
    </subcellularLocation>
</comment>
<keyword evidence="5" id="KW-0998">Cell outer membrane</keyword>